<proteinExistence type="predicted"/>
<sequence length="184" mass="19094">MKFNKLMLPTVIAIALTSVAHAASPPVAPTASNQGHGKVTFNGEIINAPCSVAAESVDQTVAMGQISSNLLAKQGKSHMEPFSIELKDCALSTMNNVKVTFTGTADPNNRKMLALIGSASGAGIMIYDKLHSKDVELGTETVGQALNKGDSSLKFAAYLQGSSASSTVVPGDFTSVANFTLAYL</sequence>
<evidence type="ECO:0000313" key="1">
    <source>
        <dbReference type="EMBL" id="QLH64011.1"/>
    </source>
</evidence>
<dbReference type="PANTHER" id="PTHR33420">
    <property type="entry name" value="FIMBRIAL SUBUNIT ELFA-RELATED"/>
    <property type="match status" value="1"/>
</dbReference>
<dbReference type="InterPro" id="IPR050263">
    <property type="entry name" value="Bact_Fimbrial_Adh_Pro"/>
</dbReference>
<dbReference type="InterPro" id="IPR008966">
    <property type="entry name" value="Adhesion_dom_sf"/>
</dbReference>
<protein>
    <submittedName>
        <fullName evidence="1">Type 1 fimbrial protein</fullName>
    </submittedName>
</protein>
<dbReference type="PANTHER" id="PTHR33420:SF26">
    <property type="entry name" value="FIMBRIAL SUBUNIT"/>
    <property type="match status" value="1"/>
</dbReference>
<dbReference type="RefSeq" id="WP_040263721.1">
    <property type="nucleotide sequence ID" value="NZ_CAXKXZ010000005.1"/>
</dbReference>
<organism evidence="1 2">
    <name type="scientific">Serratia symbiotica</name>
    <dbReference type="NCBI Taxonomy" id="138074"/>
    <lineage>
        <taxon>Bacteria</taxon>
        <taxon>Pseudomonadati</taxon>
        <taxon>Pseudomonadota</taxon>
        <taxon>Gammaproteobacteria</taxon>
        <taxon>Enterobacterales</taxon>
        <taxon>Yersiniaceae</taxon>
        <taxon>Serratia</taxon>
    </lineage>
</organism>
<gene>
    <name evidence="1" type="ORF">SYMBAF_15160</name>
</gene>
<dbReference type="GO" id="GO:0043709">
    <property type="term" value="P:cell adhesion involved in single-species biofilm formation"/>
    <property type="evidence" value="ECO:0007669"/>
    <property type="project" value="TreeGrafter"/>
</dbReference>
<reference evidence="1 2" key="1">
    <citation type="journal article" date="2014" name="Genome Announc.">
        <title>Whole-Genome Sequence of Serratia symbiotica Strain CWBI-2.3T, a Free-Living Symbiont of the Black Bean Aphid Aphis fabae.</title>
        <authorList>
            <person name="Foray V."/>
            <person name="Grigorescu A.S."/>
            <person name="Sabri A."/>
            <person name="Haubruge E."/>
            <person name="Lognay G."/>
            <person name="Francis F."/>
            <person name="Fauconnier M.L."/>
            <person name="Hance T."/>
            <person name="Thonart P."/>
        </authorList>
    </citation>
    <scope>NUCLEOTIDE SEQUENCE [LARGE SCALE GENOMIC DNA]</scope>
    <source>
        <strain evidence="1">CWBI-2.3</strain>
    </source>
</reference>
<dbReference type="AlphaFoldDB" id="A0A068Z5J1"/>
<dbReference type="InterPro" id="IPR036937">
    <property type="entry name" value="Adhesion_dom_fimbrial_sf"/>
</dbReference>
<evidence type="ECO:0000313" key="2">
    <source>
        <dbReference type="Proteomes" id="UP000042738"/>
    </source>
</evidence>
<name>A0A068Z5J1_9GAMM</name>
<dbReference type="Gene3D" id="2.60.40.1090">
    <property type="entry name" value="Fimbrial-type adhesion domain"/>
    <property type="match status" value="1"/>
</dbReference>
<dbReference type="EMBL" id="CP050855">
    <property type="protein sequence ID" value="QLH64011.1"/>
    <property type="molecule type" value="Genomic_DNA"/>
</dbReference>
<accession>A0A068Z5J1</accession>
<dbReference type="STRING" id="138074.SYMBAF_110133"/>
<dbReference type="GO" id="GO:0009289">
    <property type="term" value="C:pilus"/>
    <property type="evidence" value="ECO:0007669"/>
    <property type="project" value="InterPro"/>
</dbReference>
<dbReference type="InterPro" id="IPR000259">
    <property type="entry name" value="Adhesion_dom_fimbrial"/>
</dbReference>
<dbReference type="Proteomes" id="UP000042738">
    <property type="component" value="Chromosome"/>
</dbReference>
<dbReference type="GeneID" id="93737823"/>
<dbReference type="Pfam" id="PF00419">
    <property type="entry name" value="Fimbrial"/>
    <property type="match status" value="1"/>
</dbReference>
<dbReference type="SUPFAM" id="SSF49401">
    <property type="entry name" value="Bacterial adhesins"/>
    <property type="match status" value="1"/>
</dbReference>